<name>A0A371GBS6_MUCPR</name>
<accession>A0A371GBS6</accession>
<feature type="non-terminal residue" evidence="2">
    <location>
        <position position="1"/>
    </location>
</feature>
<sequence length="148" mass="17134">MSASAQKRPTKRKDPPIPFTNEDYEGTIPHSDDPMVIFVIIVDYRVEQVLVDQGSSTNVLFWPAFKKLGFSKSSLEECLRTLIDFVGVIHVDQRIARRCYDESTWVLEGKCGTHIMPDEQTRMHLLELDPRFDREDARPQPDEDLKEI</sequence>
<gene>
    <name evidence="2" type="ORF">CR513_30481</name>
</gene>
<dbReference type="EMBL" id="QJKJ01006080">
    <property type="protein sequence ID" value="RDX87981.1"/>
    <property type="molecule type" value="Genomic_DNA"/>
</dbReference>
<dbReference type="Proteomes" id="UP000257109">
    <property type="component" value="Unassembled WGS sequence"/>
</dbReference>
<proteinExistence type="predicted"/>
<organism evidence="2 3">
    <name type="scientific">Mucuna pruriens</name>
    <name type="common">Velvet bean</name>
    <name type="synonym">Dolichos pruriens</name>
    <dbReference type="NCBI Taxonomy" id="157652"/>
    <lineage>
        <taxon>Eukaryota</taxon>
        <taxon>Viridiplantae</taxon>
        <taxon>Streptophyta</taxon>
        <taxon>Embryophyta</taxon>
        <taxon>Tracheophyta</taxon>
        <taxon>Spermatophyta</taxon>
        <taxon>Magnoliopsida</taxon>
        <taxon>eudicotyledons</taxon>
        <taxon>Gunneridae</taxon>
        <taxon>Pentapetalae</taxon>
        <taxon>rosids</taxon>
        <taxon>fabids</taxon>
        <taxon>Fabales</taxon>
        <taxon>Fabaceae</taxon>
        <taxon>Papilionoideae</taxon>
        <taxon>50 kb inversion clade</taxon>
        <taxon>NPAAA clade</taxon>
        <taxon>indigoferoid/millettioid clade</taxon>
        <taxon>Phaseoleae</taxon>
        <taxon>Mucuna</taxon>
    </lineage>
</organism>
<evidence type="ECO:0000256" key="1">
    <source>
        <dbReference type="SAM" id="MobiDB-lite"/>
    </source>
</evidence>
<protein>
    <submittedName>
        <fullName evidence="2">Uncharacterized protein</fullName>
    </submittedName>
</protein>
<keyword evidence="3" id="KW-1185">Reference proteome</keyword>
<comment type="caution">
    <text evidence="2">The sequence shown here is derived from an EMBL/GenBank/DDBJ whole genome shotgun (WGS) entry which is preliminary data.</text>
</comment>
<evidence type="ECO:0000313" key="3">
    <source>
        <dbReference type="Proteomes" id="UP000257109"/>
    </source>
</evidence>
<evidence type="ECO:0000313" key="2">
    <source>
        <dbReference type="EMBL" id="RDX87981.1"/>
    </source>
</evidence>
<dbReference type="AlphaFoldDB" id="A0A371GBS6"/>
<reference evidence="2" key="1">
    <citation type="submission" date="2018-05" db="EMBL/GenBank/DDBJ databases">
        <title>Draft genome of Mucuna pruriens seed.</title>
        <authorList>
            <person name="Nnadi N.E."/>
            <person name="Vos R."/>
            <person name="Hasami M.H."/>
            <person name="Devisetty U.K."/>
            <person name="Aguiy J.C."/>
        </authorList>
    </citation>
    <scope>NUCLEOTIDE SEQUENCE [LARGE SCALE GENOMIC DNA]</scope>
    <source>
        <strain evidence="2">JCA_2017</strain>
    </source>
</reference>
<feature type="region of interest" description="Disordered" evidence="1">
    <location>
        <begin position="1"/>
        <end position="26"/>
    </location>
</feature>
<dbReference type="OrthoDB" id="1194593at2759"/>